<gene>
    <name evidence="2" type="ORF">ETH_00032725</name>
</gene>
<dbReference type="Proteomes" id="UP000030747">
    <property type="component" value="Unassembled WGS sequence"/>
</dbReference>
<feature type="non-terminal residue" evidence="2">
    <location>
        <position position="1"/>
    </location>
</feature>
<dbReference type="VEuPathDB" id="ToxoDB:ETH_00032725"/>
<dbReference type="GeneID" id="25255611"/>
<feature type="compositionally biased region" description="Low complexity" evidence="1">
    <location>
        <begin position="136"/>
        <end position="150"/>
    </location>
</feature>
<evidence type="ECO:0000313" key="3">
    <source>
        <dbReference type="Proteomes" id="UP000030747"/>
    </source>
</evidence>
<dbReference type="Gene3D" id="1.10.150.20">
    <property type="entry name" value="5' to 3' exonuclease, C-terminal subdomain"/>
    <property type="match status" value="1"/>
</dbReference>
<reference evidence="2" key="1">
    <citation type="submission" date="2013-10" db="EMBL/GenBank/DDBJ databases">
        <title>Genomic analysis of the causative agents of coccidiosis in chickens.</title>
        <authorList>
            <person name="Reid A.J."/>
            <person name="Blake D."/>
            <person name="Billington K."/>
            <person name="Browne H."/>
            <person name="Dunn M."/>
            <person name="Hung S."/>
            <person name="Kawahara F."/>
            <person name="Miranda-Saavedra D."/>
            <person name="Mourier T."/>
            <person name="Nagra H."/>
            <person name="Otto T.D."/>
            <person name="Rawlings N."/>
            <person name="Sanchez A."/>
            <person name="Sanders M."/>
            <person name="Subramaniam C."/>
            <person name="Tay Y."/>
            <person name="Dear P."/>
            <person name="Doerig C."/>
            <person name="Gruber A."/>
            <person name="Parkinson J."/>
            <person name="Shirley M."/>
            <person name="Wan K.L."/>
            <person name="Berriman M."/>
            <person name="Tomley F."/>
            <person name="Pain A."/>
        </authorList>
    </citation>
    <scope>NUCLEOTIDE SEQUENCE [LARGE SCALE GENOMIC DNA]</scope>
    <source>
        <strain evidence="2">Houghton</strain>
    </source>
</reference>
<evidence type="ECO:0000313" key="2">
    <source>
        <dbReference type="EMBL" id="CDJ43924.1"/>
    </source>
</evidence>
<organism evidence="2 3">
    <name type="scientific">Eimeria tenella</name>
    <name type="common">Coccidian parasite</name>
    <dbReference type="NCBI Taxonomy" id="5802"/>
    <lineage>
        <taxon>Eukaryota</taxon>
        <taxon>Sar</taxon>
        <taxon>Alveolata</taxon>
        <taxon>Apicomplexa</taxon>
        <taxon>Conoidasida</taxon>
        <taxon>Coccidia</taxon>
        <taxon>Eucoccidiorida</taxon>
        <taxon>Eimeriorina</taxon>
        <taxon>Eimeriidae</taxon>
        <taxon>Eimeria</taxon>
    </lineage>
</organism>
<dbReference type="VEuPathDB" id="ToxoDB:ETH2_0731800"/>
<dbReference type="AlphaFoldDB" id="U6L5T5"/>
<accession>U6L5T5</accession>
<dbReference type="EMBL" id="HG676360">
    <property type="protein sequence ID" value="CDJ43924.1"/>
    <property type="molecule type" value="Genomic_DNA"/>
</dbReference>
<reference evidence="2" key="2">
    <citation type="submission" date="2013-10" db="EMBL/GenBank/DDBJ databases">
        <authorList>
            <person name="Aslett M."/>
        </authorList>
    </citation>
    <scope>NUCLEOTIDE SEQUENCE [LARGE SCALE GENOMIC DNA]</scope>
    <source>
        <strain evidence="2">Houghton</strain>
    </source>
</reference>
<sequence length="225" mass="25956">RMESPDPKEQLVVEIWSSRKNTPKELLLHALKEIAAAAAAAAAQLRADADWEREEKALQKGWEQICKHKEAERQQELQGGPPLYTLNPNGELRPPPEISPEEWFRQEQQQQMQQQQQQMQQQQQQQVQQHPQQQQQQQQIQQHTQQQQQQQREDAAGSPDDVLLEDLPLPRRALEGLKECGVRTLGQVSLYSLQQLLRVPGVSLSAATLLQQLLQHRYDRELAPD</sequence>
<evidence type="ECO:0000256" key="1">
    <source>
        <dbReference type="SAM" id="MobiDB-lite"/>
    </source>
</evidence>
<proteinExistence type="predicted"/>
<dbReference type="RefSeq" id="XP_013234673.1">
    <property type="nucleotide sequence ID" value="XM_013379219.1"/>
</dbReference>
<feature type="region of interest" description="Disordered" evidence="1">
    <location>
        <begin position="136"/>
        <end position="163"/>
    </location>
</feature>
<feature type="region of interest" description="Disordered" evidence="1">
    <location>
        <begin position="69"/>
        <end position="98"/>
    </location>
</feature>
<keyword evidence="3" id="KW-1185">Reference proteome</keyword>
<dbReference type="OrthoDB" id="347955at2759"/>
<name>U6L5T5_EIMTE</name>
<dbReference type="SUPFAM" id="SSF47789">
    <property type="entry name" value="C-terminal domain of RNA polymerase alpha subunit"/>
    <property type="match status" value="1"/>
</dbReference>
<protein>
    <submittedName>
        <fullName evidence="2">RNA polymerase Rpb3/Rpb11 dimerisation domain-containing protein, putative</fullName>
    </submittedName>
</protein>